<dbReference type="GO" id="GO:0006874">
    <property type="term" value="P:intracellular calcium ion homeostasis"/>
    <property type="evidence" value="ECO:0000318"/>
    <property type="project" value="GO_Central"/>
</dbReference>
<evidence type="ECO:0000256" key="8">
    <source>
        <dbReference type="ARBA" id="ARBA00022967"/>
    </source>
</evidence>
<dbReference type="InterPro" id="IPR023214">
    <property type="entry name" value="HAD_sf"/>
</dbReference>
<protein>
    <recommendedName>
        <fullName evidence="12">Cation-transporting ATPase</fullName>
        <ecNumber evidence="12">7.2.2.-</ecNumber>
    </recommendedName>
</protein>
<dbReference type="Pfam" id="PF12409">
    <property type="entry name" value="P5-ATPase"/>
    <property type="match status" value="1"/>
</dbReference>
<dbReference type="FunFam" id="3.40.1110.10:FF:000113">
    <property type="entry name" value="Cation-transporting ATPase"/>
    <property type="match status" value="1"/>
</dbReference>
<keyword evidence="15" id="KW-1185">Reference proteome</keyword>
<dbReference type="SFLD" id="SFLDG00002">
    <property type="entry name" value="C1.7:_P-type_atpase_like"/>
    <property type="match status" value="1"/>
</dbReference>
<feature type="transmembrane region" description="Helical" evidence="12">
    <location>
        <begin position="213"/>
        <end position="235"/>
    </location>
</feature>
<dbReference type="GeneTree" id="ENSGT00940000159448"/>
<dbReference type="Pfam" id="PF00122">
    <property type="entry name" value="E1-E2_ATPase"/>
    <property type="match status" value="1"/>
</dbReference>
<dbReference type="RefSeq" id="XP_012818778.2">
    <property type="nucleotide sequence ID" value="XM_012963324.3"/>
</dbReference>
<feature type="transmembrane region" description="Helical" evidence="12">
    <location>
        <begin position="968"/>
        <end position="990"/>
    </location>
</feature>
<dbReference type="SFLD" id="SFLDF00027">
    <property type="entry name" value="p-type_atpase"/>
    <property type="match status" value="1"/>
</dbReference>
<evidence type="ECO:0000256" key="4">
    <source>
        <dbReference type="ARBA" id="ARBA00022723"/>
    </source>
</evidence>
<evidence type="ECO:0000313" key="14">
    <source>
        <dbReference type="Ensembl" id="ENSXETP00000081700"/>
    </source>
</evidence>
<dbReference type="SUPFAM" id="SSF81665">
    <property type="entry name" value="Calcium ATPase, transmembrane domain M"/>
    <property type="match status" value="1"/>
</dbReference>
<dbReference type="Xenbase" id="XB-GENE-22167918">
    <property type="gene designation" value="atp13a5l"/>
</dbReference>
<dbReference type="SFLD" id="SFLDS00003">
    <property type="entry name" value="Haloacid_Dehalogenase"/>
    <property type="match status" value="1"/>
</dbReference>
<comment type="catalytic activity">
    <reaction evidence="11 12">
        <text>ATP + H2O = ADP + phosphate + H(+)</text>
        <dbReference type="Rhea" id="RHEA:13065"/>
        <dbReference type="ChEBI" id="CHEBI:15377"/>
        <dbReference type="ChEBI" id="CHEBI:15378"/>
        <dbReference type="ChEBI" id="CHEBI:30616"/>
        <dbReference type="ChEBI" id="CHEBI:43474"/>
        <dbReference type="ChEBI" id="CHEBI:456216"/>
    </reaction>
</comment>
<evidence type="ECO:0000256" key="9">
    <source>
        <dbReference type="ARBA" id="ARBA00022989"/>
    </source>
</evidence>
<dbReference type="SUPFAM" id="SSF81660">
    <property type="entry name" value="Metal cation-transporting ATPase, ATP-binding domain N"/>
    <property type="match status" value="1"/>
</dbReference>
<evidence type="ECO:0000313" key="15">
    <source>
        <dbReference type="Proteomes" id="UP000008143"/>
    </source>
</evidence>
<keyword evidence="7 12" id="KW-0460">Magnesium</keyword>
<dbReference type="GO" id="GO:1902047">
    <property type="term" value="P:polyamine transmembrane transport"/>
    <property type="evidence" value="ECO:0000318"/>
    <property type="project" value="GO_Central"/>
</dbReference>
<dbReference type="GO" id="GO:0046872">
    <property type="term" value="F:metal ion binding"/>
    <property type="evidence" value="ECO:0007669"/>
    <property type="project" value="UniProtKB-UniRule"/>
</dbReference>
<dbReference type="InterPro" id="IPR047819">
    <property type="entry name" value="P5A-ATPase_N"/>
</dbReference>
<dbReference type="Ensembl" id="ENSXETT00000086572">
    <property type="protein sequence ID" value="ENSXETP00000081700"/>
    <property type="gene ID" value="ENSXETG00000019402"/>
</dbReference>
<dbReference type="SUPFAM" id="SSF81653">
    <property type="entry name" value="Calcium ATPase, transduction domain A"/>
    <property type="match status" value="1"/>
</dbReference>
<organism evidence="14">
    <name type="scientific">Xenopus tropicalis</name>
    <name type="common">Western clawed frog</name>
    <name type="synonym">Silurana tropicalis</name>
    <dbReference type="NCBI Taxonomy" id="8364"/>
    <lineage>
        <taxon>Eukaryota</taxon>
        <taxon>Metazoa</taxon>
        <taxon>Chordata</taxon>
        <taxon>Craniata</taxon>
        <taxon>Vertebrata</taxon>
        <taxon>Euteleostomi</taxon>
        <taxon>Amphibia</taxon>
        <taxon>Batrachia</taxon>
        <taxon>Anura</taxon>
        <taxon>Pipoidea</taxon>
        <taxon>Pipidae</taxon>
        <taxon>Xenopodinae</taxon>
        <taxon>Xenopus</taxon>
        <taxon>Silurana</taxon>
    </lineage>
</organism>
<feature type="transmembrane region" description="Helical" evidence="12">
    <location>
        <begin position="1058"/>
        <end position="1077"/>
    </location>
</feature>
<comment type="subcellular location">
    <subcellularLocation>
        <location evidence="1 12">Membrane</location>
        <topology evidence="1 12">Multi-pass membrane protein</topology>
    </subcellularLocation>
</comment>
<dbReference type="PANTHER" id="PTHR45630:SF17">
    <property type="entry name" value="CATION-TRANSPORTING ATPASE"/>
    <property type="match status" value="1"/>
</dbReference>
<evidence type="ECO:0000256" key="2">
    <source>
        <dbReference type="ARBA" id="ARBA00006000"/>
    </source>
</evidence>
<dbReference type="InterPro" id="IPR004014">
    <property type="entry name" value="ATPase_P-typ_cation-transptr_N"/>
</dbReference>
<dbReference type="KEGG" id="xtr:100496476"/>
<keyword evidence="4 12" id="KW-0479">Metal-binding</keyword>
<dbReference type="InterPro" id="IPR059000">
    <property type="entry name" value="ATPase_P-type_domA"/>
</dbReference>
<comment type="similarity">
    <text evidence="2 12">Belongs to the cation transport ATPase (P-type) (TC 3.A.3) family. Type V subfamily.</text>
</comment>
<dbReference type="FunFam" id="2.70.150.10:FF:000035">
    <property type="entry name" value="Cation-transporting ATPase"/>
    <property type="match status" value="1"/>
</dbReference>
<dbReference type="InterPro" id="IPR001757">
    <property type="entry name" value="P_typ_ATPase"/>
</dbReference>
<dbReference type="Gene3D" id="3.40.50.1000">
    <property type="entry name" value="HAD superfamily/HAD-like"/>
    <property type="match status" value="2"/>
</dbReference>
<dbReference type="Reactome" id="R-XTR-936837">
    <property type="pathway name" value="Ion transport by P-type ATPases"/>
</dbReference>
<sequence>MTEKYALLNQGEDNEMEVFGYRTVRWRRALCIIGYIFSLGFLRALFYWKPEVDIWCQCIPCSLSEADVILLRTTDDHREFLKKKVMEISDYTQGSKSGHQVTKKNSIIEKSLMKKTGKIRYVEAKKIRYVWNTIEGKFKKIGNLEEELSCSDIHSKFGSGLTAEEQAIRQQICGPNSIEVEVTPIWILLIKEIFNPFYIFQAYSLCIWMSCGYLEFSSVILAMTILSVIATVYNLRVQSVKLHKMSISYNSIMVTVLHKNGEVKEVESQSLVPGDVIILSENKRFLPCDAILISGGCTVNEGMLTGESTPVSKVSLPWVESSMPWKLQCGEDYKRHVLFCGTEVIQTKAHGLDLVKAVVLQTGFNTAKGDLVRAILYNKPMNIKLHREAMRFLLVLVFIALLGVAYTAAAFKKNGASVHEIVLMSFLMLTIAVNATLPASLTLGLLYGQTRLKKLGIFCISPQRIILAGQLNLVCFDKTGTLTEDSLDLLGVLPSNDKSFQDIHLFSSGKAIPWSPLLGAIASCHSLIMVDGKMQGDPLDLKMFEGTGWEFESHASHGTKDGESISCTMVKPGPSAEEVPVEGIAILHQLPFSSSLQRMSVIAQITGETDLTVFMKGAPEMVVKFCKPETVPHNISTKLDYYTTQGFRVIGLAYRLLEKEGLPAIEHLERDMIEADLIFLGLLILENRLKPETNPVLQELSTAKIRNVMVTGDNLQTALNIGKHCGMVPKSSKMIIIEASEPQKDVPASLTWKIITENQENGYKESFQGFHTVMNDKWNPNTSQPEEFHFAIDGKSFQIMLQHFYNVVPKVLLNGTIFARMTPKQKSSLVEEFRKLEYNVGMCGDGANDCGALKMANVGVSLSELEASVASPFTSKIPNIECVPMLIKEGRNTLVASFSMFKFLSVLTMIALTALVFLFWKYTFLSNFQYLMQDVAIVIPVCLTGSLNGPAPKLAPFRPPGQLLSPSLLLSVFLHVLLTVGLQVTAYVLLQQQPWYNESDVFSACLPFNHSAENIIAKVPTITETYLATTIWIVTGMNYIVIEIVFSKGRPFRQPLYTNYLLIISIILQFAAFLFFLFGDLEVIYTTFEAVCTPFYWRVYILVMVLVHFVLSYAIEEGILENRNLWLLIKRLCNYQSKSQYRKLQRRLMMDTEWPPQNRTDYAIKSVSVMDSKILVIKNASYQPPTQSSSESLGQQKII</sequence>
<name>A0A6I8RJM3_XENTR</name>
<evidence type="ECO:0000256" key="10">
    <source>
        <dbReference type="ARBA" id="ARBA00023136"/>
    </source>
</evidence>
<dbReference type="InterPro" id="IPR008250">
    <property type="entry name" value="ATPase_P-typ_transduc_dom_A_sf"/>
</dbReference>
<dbReference type="PRINTS" id="PR00119">
    <property type="entry name" value="CATATPASE"/>
</dbReference>
<keyword evidence="5 12" id="KW-0547">Nucleotide-binding</keyword>
<keyword evidence="3 12" id="KW-0812">Transmembrane</keyword>
<dbReference type="GO" id="GO:0005524">
    <property type="term" value="F:ATP binding"/>
    <property type="evidence" value="ECO:0007669"/>
    <property type="project" value="UniProtKB-UniRule"/>
</dbReference>
<dbReference type="EC" id="7.2.2.-" evidence="12"/>
<dbReference type="FunFam" id="3.40.50.1000:FF:000075">
    <property type="entry name" value="Cation-transporting ATPase"/>
    <property type="match status" value="1"/>
</dbReference>
<dbReference type="AlphaFoldDB" id="A0A6I8RJM3"/>
<dbReference type="Gene3D" id="1.20.1110.10">
    <property type="entry name" value="Calcium-transporting ATPase, transmembrane domain"/>
    <property type="match status" value="1"/>
</dbReference>
<dbReference type="GO" id="GO:0140358">
    <property type="term" value="F:P-type transmembrane transporter activity"/>
    <property type="evidence" value="ECO:0007669"/>
    <property type="project" value="InterPro"/>
</dbReference>
<dbReference type="PROSITE" id="PS00154">
    <property type="entry name" value="ATPASE_E1_E2"/>
    <property type="match status" value="1"/>
</dbReference>
<feature type="transmembrane region" description="Helical" evidence="12">
    <location>
        <begin position="421"/>
        <end position="447"/>
    </location>
</feature>
<proteinExistence type="inferred from homology"/>
<dbReference type="PRINTS" id="PR00121">
    <property type="entry name" value="NAKATPASE"/>
</dbReference>
<gene>
    <name evidence="17" type="primary">atp13a5l</name>
    <name evidence="16" type="synonym">atp13a5l.1</name>
    <name evidence="14" type="synonym">atp13a5l.2</name>
</gene>
<feature type="transmembrane region" description="Helical" evidence="12">
    <location>
        <begin position="928"/>
        <end position="947"/>
    </location>
</feature>
<evidence type="ECO:0000256" key="5">
    <source>
        <dbReference type="ARBA" id="ARBA00022741"/>
    </source>
</evidence>
<dbReference type="OMA" id="KHETYIN"/>
<dbReference type="GO" id="GO:0016887">
    <property type="term" value="F:ATP hydrolysis activity"/>
    <property type="evidence" value="ECO:0007669"/>
    <property type="project" value="InterPro"/>
</dbReference>
<evidence type="ECO:0000256" key="6">
    <source>
        <dbReference type="ARBA" id="ARBA00022840"/>
    </source>
</evidence>
<dbReference type="InterPro" id="IPR006544">
    <property type="entry name" value="P-type_TPase_V"/>
</dbReference>
<dbReference type="OrthoDB" id="48943at2759"/>
<dbReference type="Gene3D" id="3.40.1110.10">
    <property type="entry name" value="Calcium-transporting ATPase, cytoplasmic domain N"/>
    <property type="match status" value="1"/>
</dbReference>
<keyword evidence="9 12" id="KW-1133">Transmembrane helix</keyword>
<feature type="transmembrane region" description="Helical" evidence="12">
    <location>
        <begin position="1026"/>
        <end position="1046"/>
    </location>
</feature>
<keyword evidence="6 12" id="KW-0067">ATP-binding</keyword>
<accession>A0A6I8RJM3</accession>
<dbReference type="InterPro" id="IPR023298">
    <property type="entry name" value="ATPase_P-typ_TM_dom_sf"/>
</dbReference>
<dbReference type="GO" id="GO:0031902">
    <property type="term" value="C:late endosome membrane"/>
    <property type="evidence" value="ECO:0000318"/>
    <property type="project" value="GO_Central"/>
</dbReference>
<evidence type="ECO:0000313" key="17">
    <source>
        <dbReference type="Xenbase" id="XB-GENE-22167918"/>
    </source>
</evidence>
<dbReference type="Pfam" id="PF00690">
    <property type="entry name" value="Cation_ATPase_N"/>
    <property type="match status" value="1"/>
</dbReference>
<evidence type="ECO:0000256" key="12">
    <source>
        <dbReference type="RuleBase" id="RU362082"/>
    </source>
</evidence>
<dbReference type="Pfam" id="PF13246">
    <property type="entry name" value="Cation_ATPase"/>
    <property type="match status" value="1"/>
</dbReference>
<evidence type="ECO:0000256" key="1">
    <source>
        <dbReference type="ARBA" id="ARBA00004141"/>
    </source>
</evidence>
<dbReference type="GO" id="GO:0015203">
    <property type="term" value="F:polyamine transmembrane transporter activity"/>
    <property type="evidence" value="ECO:0000318"/>
    <property type="project" value="GO_Central"/>
</dbReference>
<feature type="transmembrane region" description="Helical" evidence="12">
    <location>
        <begin position="29"/>
        <end position="48"/>
    </location>
</feature>
<dbReference type="Bgee" id="ENSXETG00000019402">
    <property type="expression patterns" value="Expressed in liver and 2 other cell types or tissues"/>
</dbReference>
<dbReference type="AGR" id="Xenbase:XB-GENE-22167918"/>
<dbReference type="PANTHER" id="PTHR45630">
    <property type="entry name" value="CATION-TRANSPORTING ATPASE-RELATED"/>
    <property type="match status" value="1"/>
</dbReference>
<evidence type="ECO:0000256" key="7">
    <source>
        <dbReference type="ARBA" id="ARBA00022842"/>
    </source>
</evidence>
<evidence type="ECO:0000256" key="11">
    <source>
        <dbReference type="ARBA" id="ARBA00049360"/>
    </source>
</evidence>
<keyword evidence="8 12" id="KW-1278">Translocase</keyword>
<dbReference type="FunFam" id="1.20.1110.10:FF:000023">
    <property type="entry name" value="Cation-transporting ATPase"/>
    <property type="match status" value="1"/>
</dbReference>
<dbReference type="SUPFAM" id="SSF56784">
    <property type="entry name" value="HAD-like"/>
    <property type="match status" value="1"/>
</dbReference>
<reference evidence="14" key="1">
    <citation type="journal article" date="2010" name="Science">
        <title>The genome of the Western clawed frog Xenopus tropicalis.</title>
        <authorList>
            <person name="Hellsten U."/>
            <person name="Harland R.M."/>
            <person name="Gilchrist M.J."/>
            <person name="Hendrix D."/>
            <person name="Jurka J."/>
            <person name="Kapitonov V."/>
            <person name="Ovcharenko I."/>
            <person name="Putnam N.H."/>
            <person name="Shu S."/>
            <person name="Taher L."/>
            <person name="Blitz I.L."/>
            <person name="Blumberg B."/>
            <person name="Dichmann D.S."/>
            <person name="Dubchak I."/>
            <person name="Amaya E."/>
            <person name="Detter J.C."/>
            <person name="Fletcher R."/>
            <person name="Gerhard D.S."/>
            <person name="Goodstein D."/>
            <person name="Graves T."/>
            <person name="Grigoriev I.V."/>
            <person name="Grimwood J."/>
            <person name="Kawashima T."/>
            <person name="Lindquist E."/>
            <person name="Lucas S.M."/>
            <person name="Mead P.E."/>
            <person name="Mitros T."/>
            <person name="Ogino H."/>
            <person name="Ohta Y."/>
            <person name="Poliakov A.V."/>
            <person name="Pollet N."/>
            <person name="Robert J."/>
            <person name="Salamov A."/>
            <person name="Sater A.K."/>
            <person name="Schmutz J."/>
            <person name="Terry A."/>
            <person name="Vize P.D."/>
            <person name="Warren W.C."/>
            <person name="Wells D."/>
            <person name="Wills A."/>
            <person name="Wilson R.K."/>
            <person name="Zimmerman L.B."/>
            <person name="Zorn A.M."/>
            <person name="Grainger R."/>
            <person name="Grammer T."/>
            <person name="Khokha M.K."/>
            <person name="Richardson P.M."/>
            <person name="Rokhsar D.S."/>
        </authorList>
    </citation>
    <scope>NUCLEOTIDE SEQUENCE [LARGE SCALE GENOMIC DNA]</scope>
    <source>
        <strain evidence="14">Nigerian</strain>
    </source>
</reference>
<reference evidence="14" key="2">
    <citation type="submission" date="2020-05" db="UniProtKB">
        <authorList>
            <consortium name="Ensembl"/>
        </authorList>
    </citation>
    <scope>IDENTIFICATION</scope>
</reference>
<dbReference type="InterPro" id="IPR023299">
    <property type="entry name" value="ATPase_P-typ_cyto_dom_N"/>
</dbReference>
<evidence type="ECO:0000259" key="13">
    <source>
        <dbReference type="SMART" id="SM00831"/>
    </source>
</evidence>
<feature type="transmembrane region" description="Helical" evidence="12">
    <location>
        <begin position="1097"/>
        <end position="1115"/>
    </location>
</feature>
<feature type="domain" description="Cation-transporting P-type ATPase N-terminal" evidence="13">
    <location>
        <begin position="140"/>
        <end position="213"/>
    </location>
</feature>
<dbReference type="NCBIfam" id="TIGR01657">
    <property type="entry name" value="P-ATPase-V"/>
    <property type="match status" value="1"/>
</dbReference>
<dbReference type="Gene3D" id="2.70.150.10">
    <property type="entry name" value="Calcium-transporting ATPase, cytoplasmic transduction domain A"/>
    <property type="match status" value="1"/>
</dbReference>
<feature type="transmembrane region" description="Helical" evidence="12">
    <location>
        <begin position="389"/>
        <end position="409"/>
    </location>
</feature>
<evidence type="ECO:0000313" key="16">
    <source>
        <dbReference type="RefSeq" id="XP_012818778.2"/>
    </source>
</evidence>
<dbReference type="Proteomes" id="UP000008143">
    <property type="component" value="Chromosome 5"/>
</dbReference>
<evidence type="ECO:0000256" key="3">
    <source>
        <dbReference type="ARBA" id="ARBA00022692"/>
    </source>
</evidence>
<dbReference type="InterPro" id="IPR018303">
    <property type="entry name" value="ATPase_P-typ_P_site"/>
</dbReference>
<dbReference type="InterPro" id="IPR044492">
    <property type="entry name" value="P_typ_ATPase_HD_dom"/>
</dbReference>
<feature type="transmembrane region" description="Helical" evidence="12">
    <location>
        <begin position="901"/>
        <end position="922"/>
    </location>
</feature>
<dbReference type="GO" id="GO:0019829">
    <property type="term" value="F:ATPase-coupled monoatomic cation transmembrane transporter activity"/>
    <property type="evidence" value="ECO:0000318"/>
    <property type="project" value="GO_Central"/>
</dbReference>
<dbReference type="NCBIfam" id="TIGR01494">
    <property type="entry name" value="ATPase_P-type"/>
    <property type="match status" value="1"/>
</dbReference>
<reference evidence="16" key="3">
    <citation type="submission" date="2025-04" db="UniProtKB">
        <authorList>
            <consortium name="RefSeq"/>
        </authorList>
    </citation>
    <scope>IDENTIFICATION</scope>
    <source>
        <strain evidence="16">Nigerian</strain>
        <tissue evidence="16">Liver and blood</tissue>
    </source>
</reference>
<dbReference type="SMART" id="SM00831">
    <property type="entry name" value="Cation_ATPase_N"/>
    <property type="match status" value="1"/>
</dbReference>
<dbReference type="InterPro" id="IPR036412">
    <property type="entry name" value="HAD-like_sf"/>
</dbReference>
<keyword evidence="10 12" id="KW-0472">Membrane</keyword>